<keyword evidence="3" id="KW-1185">Reference proteome</keyword>
<evidence type="ECO:0000313" key="2">
    <source>
        <dbReference type="EMBL" id="KAK9719853.1"/>
    </source>
</evidence>
<organism evidence="2 3">
    <name type="scientific">Basidiobolus ranarum</name>
    <dbReference type="NCBI Taxonomy" id="34480"/>
    <lineage>
        <taxon>Eukaryota</taxon>
        <taxon>Fungi</taxon>
        <taxon>Fungi incertae sedis</taxon>
        <taxon>Zoopagomycota</taxon>
        <taxon>Entomophthoromycotina</taxon>
        <taxon>Basidiobolomycetes</taxon>
        <taxon>Basidiobolales</taxon>
        <taxon>Basidiobolaceae</taxon>
        <taxon>Basidiobolus</taxon>
    </lineage>
</organism>
<evidence type="ECO:0000256" key="1">
    <source>
        <dbReference type="SAM" id="Phobius"/>
    </source>
</evidence>
<reference evidence="2 3" key="1">
    <citation type="submission" date="2023-04" db="EMBL/GenBank/DDBJ databases">
        <title>Genome of Basidiobolus ranarum AG-B5.</title>
        <authorList>
            <person name="Stajich J.E."/>
            <person name="Carter-House D."/>
            <person name="Gryganskyi A."/>
        </authorList>
    </citation>
    <scope>NUCLEOTIDE SEQUENCE [LARGE SCALE GENOMIC DNA]</scope>
    <source>
        <strain evidence="2 3">AG-B5</strain>
    </source>
</reference>
<keyword evidence="1" id="KW-1133">Transmembrane helix</keyword>
<gene>
    <name evidence="2" type="ORF">K7432_004535</name>
</gene>
<dbReference type="Proteomes" id="UP001479436">
    <property type="component" value="Unassembled WGS sequence"/>
</dbReference>
<feature type="transmembrane region" description="Helical" evidence="1">
    <location>
        <begin position="120"/>
        <end position="137"/>
    </location>
</feature>
<proteinExistence type="predicted"/>
<evidence type="ECO:0000313" key="3">
    <source>
        <dbReference type="Proteomes" id="UP001479436"/>
    </source>
</evidence>
<dbReference type="EMBL" id="JASJQH010007033">
    <property type="protein sequence ID" value="KAK9719853.1"/>
    <property type="molecule type" value="Genomic_DNA"/>
</dbReference>
<comment type="caution">
    <text evidence="2">The sequence shown here is derived from an EMBL/GenBank/DDBJ whole genome shotgun (WGS) entry which is preliminary data.</text>
</comment>
<protein>
    <submittedName>
        <fullName evidence="2">Uncharacterized protein</fullName>
    </submittedName>
</protein>
<keyword evidence="1" id="KW-0812">Transmembrane</keyword>
<name>A0ABR2W4X5_9FUNG</name>
<sequence length="159" mass="18550">MSSHIQKQSTVHNGTTFQLKKIIPNNRYHCSIRAGCPLPEYICQNNGFCFPRDPEDADCLGEKHLFVRIHDVYTFFCQFPDKIEKQVDGPQDCEKWEKYHDGICYFSSVHHRSPEPIEPFFGVIFISIIIAILFFFCKKNSSPDSERLPLHSSRSDYTR</sequence>
<keyword evidence="1" id="KW-0472">Membrane</keyword>
<accession>A0ABR2W4X5</accession>